<keyword evidence="3" id="KW-1133">Transmembrane helix</keyword>
<reference evidence="6" key="1">
    <citation type="submission" date="2017-01" db="EMBL/GenBank/DDBJ databases">
        <title>Genome Analysis of Deinococcus marmoris KOPRI26562.</title>
        <authorList>
            <person name="Kim J.H."/>
            <person name="Oh H.-M."/>
        </authorList>
    </citation>
    <scope>NUCLEOTIDE SEQUENCE [LARGE SCALE GENOMIC DNA]</scope>
    <source>
        <strain evidence="6">PAMC 26633</strain>
    </source>
</reference>
<evidence type="ECO:0000259" key="4">
    <source>
        <dbReference type="PROSITE" id="PS50887"/>
    </source>
</evidence>
<dbReference type="FunFam" id="3.30.70.270:FF:000001">
    <property type="entry name" value="Diguanylate cyclase domain protein"/>
    <property type="match status" value="1"/>
</dbReference>
<dbReference type="RefSeq" id="WP_089160143.1">
    <property type="nucleotide sequence ID" value="NZ_MTHB01000046.1"/>
</dbReference>
<dbReference type="OrthoDB" id="9813903at2"/>
<dbReference type="Proteomes" id="UP000214720">
    <property type="component" value="Unassembled WGS sequence"/>
</dbReference>
<dbReference type="InterPro" id="IPR000160">
    <property type="entry name" value="GGDEF_dom"/>
</dbReference>
<dbReference type="Pfam" id="PF22588">
    <property type="entry name" value="dCache_1_like"/>
    <property type="match status" value="1"/>
</dbReference>
<evidence type="ECO:0000256" key="2">
    <source>
        <dbReference type="ARBA" id="ARBA00034247"/>
    </source>
</evidence>
<dbReference type="InterPro" id="IPR043128">
    <property type="entry name" value="Rev_trsase/Diguanyl_cyclase"/>
</dbReference>
<dbReference type="InterPro" id="IPR050469">
    <property type="entry name" value="Diguanylate_Cyclase"/>
</dbReference>
<evidence type="ECO:0000313" key="6">
    <source>
        <dbReference type="Proteomes" id="UP000214720"/>
    </source>
</evidence>
<dbReference type="CDD" id="cd12914">
    <property type="entry name" value="PDC1_DGC_like"/>
    <property type="match status" value="1"/>
</dbReference>
<evidence type="ECO:0000256" key="1">
    <source>
        <dbReference type="ARBA" id="ARBA00012528"/>
    </source>
</evidence>
<dbReference type="InterPro" id="IPR029787">
    <property type="entry name" value="Nucleotide_cyclase"/>
</dbReference>
<organism evidence="5 6">
    <name type="scientific">Caballeronia sordidicola</name>
    <name type="common">Burkholderia sordidicola</name>
    <dbReference type="NCBI Taxonomy" id="196367"/>
    <lineage>
        <taxon>Bacteria</taxon>
        <taxon>Pseudomonadati</taxon>
        <taxon>Pseudomonadota</taxon>
        <taxon>Betaproteobacteria</taxon>
        <taxon>Burkholderiales</taxon>
        <taxon>Burkholderiaceae</taxon>
        <taxon>Caballeronia</taxon>
    </lineage>
</organism>
<keyword evidence="3" id="KW-0812">Transmembrane</keyword>
<keyword evidence="3" id="KW-0472">Membrane</keyword>
<dbReference type="SUPFAM" id="SSF55073">
    <property type="entry name" value="Nucleotide cyclase"/>
    <property type="match status" value="1"/>
</dbReference>
<comment type="caution">
    <text evidence="5">The sequence shown here is derived from an EMBL/GenBank/DDBJ whole genome shotgun (WGS) entry which is preliminary data.</text>
</comment>
<feature type="transmembrane region" description="Helical" evidence="3">
    <location>
        <begin position="187"/>
        <end position="204"/>
    </location>
</feature>
<proteinExistence type="predicted"/>
<dbReference type="GO" id="GO:0043709">
    <property type="term" value="P:cell adhesion involved in single-species biofilm formation"/>
    <property type="evidence" value="ECO:0007669"/>
    <property type="project" value="TreeGrafter"/>
</dbReference>
<dbReference type="GO" id="GO:0052621">
    <property type="term" value="F:diguanylate cyclase activity"/>
    <property type="evidence" value="ECO:0007669"/>
    <property type="project" value="UniProtKB-EC"/>
</dbReference>
<dbReference type="PANTHER" id="PTHR45138">
    <property type="entry name" value="REGULATORY COMPONENTS OF SENSORY TRANSDUCTION SYSTEM"/>
    <property type="match status" value="1"/>
</dbReference>
<feature type="transmembrane region" description="Helical" evidence="3">
    <location>
        <begin position="6"/>
        <end position="28"/>
    </location>
</feature>
<dbReference type="CDD" id="cd12915">
    <property type="entry name" value="PDC2_DGC_like"/>
    <property type="match status" value="1"/>
</dbReference>
<accession>A0A226X719</accession>
<feature type="transmembrane region" description="Helical" evidence="3">
    <location>
        <begin position="282"/>
        <end position="304"/>
    </location>
</feature>
<evidence type="ECO:0000256" key="3">
    <source>
        <dbReference type="SAM" id="Phobius"/>
    </source>
</evidence>
<feature type="domain" description="GGDEF" evidence="4">
    <location>
        <begin position="351"/>
        <end position="487"/>
    </location>
</feature>
<dbReference type="CDD" id="cd01949">
    <property type="entry name" value="GGDEF"/>
    <property type="match status" value="1"/>
</dbReference>
<dbReference type="AlphaFoldDB" id="A0A226X719"/>
<dbReference type="NCBIfam" id="TIGR00254">
    <property type="entry name" value="GGDEF"/>
    <property type="match status" value="1"/>
</dbReference>
<dbReference type="Pfam" id="PF00990">
    <property type="entry name" value="GGDEF"/>
    <property type="match status" value="1"/>
</dbReference>
<evidence type="ECO:0000313" key="5">
    <source>
        <dbReference type="EMBL" id="OXC79252.1"/>
    </source>
</evidence>
<dbReference type="SMART" id="SM00267">
    <property type="entry name" value="GGDEF"/>
    <property type="match status" value="1"/>
</dbReference>
<dbReference type="PANTHER" id="PTHR45138:SF9">
    <property type="entry name" value="DIGUANYLATE CYCLASE DGCM-RELATED"/>
    <property type="match status" value="1"/>
</dbReference>
<dbReference type="EMBL" id="MTHB01000046">
    <property type="protein sequence ID" value="OXC79252.1"/>
    <property type="molecule type" value="Genomic_DNA"/>
</dbReference>
<dbReference type="Gene3D" id="3.30.70.270">
    <property type="match status" value="1"/>
</dbReference>
<comment type="catalytic activity">
    <reaction evidence="2">
        <text>2 GTP = 3',3'-c-di-GMP + 2 diphosphate</text>
        <dbReference type="Rhea" id="RHEA:24898"/>
        <dbReference type="ChEBI" id="CHEBI:33019"/>
        <dbReference type="ChEBI" id="CHEBI:37565"/>
        <dbReference type="ChEBI" id="CHEBI:58805"/>
        <dbReference type="EC" id="2.7.7.65"/>
    </reaction>
</comment>
<protein>
    <recommendedName>
        <fullName evidence="1">diguanylate cyclase</fullName>
        <ecNumber evidence="1">2.7.7.65</ecNumber>
    </recommendedName>
</protein>
<dbReference type="PROSITE" id="PS50887">
    <property type="entry name" value="GGDEF"/>
    <property type="match status" value="1"/>
</dbReference>
<sequence length="535" mass="58080">MTQRPNAVIGASVVIAGAILAIAAWVLVEMRQDALTRAQEAATNVSLLVERDTARNLEVYDLSLQAVIEGLEHPGVRNLPPELRRMVLFDRSATAKDMGSLLVLDEAGNVSIDSKSESPRRINLADRDYFTVHRDSSTVGLYVSHPFEPRLNGGGVSIALSRRLSHPDGSFAGVVVGTLRLNYFRNLFAGMHLGAGGSMALMLADGTMLMRRPYDAKVIGRSLIGTANYSRFTQATSGDFFGTAAIDGVERWYAFRHIGNFPLVLDVALATQDVYAEWHRRAWIIGSLIGVVDALILTLAALFAQQLKRRLAMETELRSLARTDGLTKLCNRRAFDEIIQTEWRRALRGDAPLSLLMIDVDHFKSFNDLYGHSAGDDALAAVARCIGENIRRPGDSAARYGGEEFAVVLADTGRDGAVRVAERIRAAVQALGRTHMASMHQLVTVSIGIACMTDRRFDALRVFVNAADGALYDAKGGGRNRVVCESDLAEAQDRVEAVNAHCIVAVIAPSSTSLAVVYGDYSARRDSSSLCAFPG</sequence>
<gene>
    <name evidence="5" type="ORF">BSU04_08760</name>
</gene>
<dbReference type="GO" id="GO:0005886">
    <property type="term" value="C:plasma membrane"/>
    <property type="evidence" value="ECO:0007669"/>
    <property type="project" value="TreeGrafter"/>
</dbReference>
<dbReference type="InterPro" id="IPR054327">
    <property type="entry name" value="His-kinase-like_sensor"/>
</dbReference>
<dbReference type="GO" id="GO:1902201">
    <property type="term" value="P:negative regulation of bacterial-type flagellum-dependent cell motility"/>
    <property type="evidence" value="ECO:0007669"/>
    <property type="project" value="TreeGrafter"/>
</dbReference>
<name>A0A226X719_CABSO</name>
<dbReference type="Gene3D" id="3.30.450.20">
    <property type="entry name" value="PAS domain"/>
    <property type="match status" value="2"/>
</dbReference>
<dbReference type="EC" id="2.7.7.65" evidence="1"/>